<keyword evidence="5" id="KW-1185">Reference proteome</keyword>
<reference evidence="4 5" key="1">
    <citation type="submission" date="2018-05" db="EMBL/GenBank/DDBJ databases">
        <title>Genomic Encyclopedia of Archaeal and Bacterial Type Strains, Phase II (KMG-II): from individual species to whole genera.</title>
        <authorList>
            <person name="Goeker M."/>
        </authorList>
    </citation>
    <scope>NUCLEOTIDE SEQUENCE [LARGE SCALE GENOMIC DNA]</scope>
    <source>
        <strain evidence="4 5">DSM 45184</strain>
    </source>
</reference>
<dbReference type="FunFam" id="3.40.309.10:FF:000012">
    <property type="entry name" value="Betaine aldehyde dehydrogenase"/>
    <property type="match status" value="1"/>
</dbReference>
<dbReference type="AlphaFoldDB" id="A0A316EXQ3"/>
<name>A0A316EXQ3_9ACTN</name>
<gene>
    <name evidence="4" type="ORF">BC793_12565</name>
</gene>
<evidence type="ECO:0000256" key="1">
    <source>
        <dbReference type="ARBA" id="ARBA00009986"/>
    </source>
</evidence>
<accession>A0A316EXQ3</accession>
<dbReference type="InterPro" id="IPR016163">
    <property type="entry name" value="Ald_DH_C"/>
</dbReference>
<dbReference type="Pfam" id="PF00171">
    <property type="entry name" value="Aldedh"/>
    <property type="match status" value="1"/>
</dbReference>
<dbReference type="OrthoDB" id="3495787at2"/>
<dbReference type="RefSeq" id="WP_109601410.1">
    <property type="nucleotide sequence ID" value="NZ_BONA01000078.1"/>
</dbReference>
<evidence type="ECO:0000259" key="3">
    <source>
        <dbReference type="Pfam" id="PF00171"/>
    </source>
</evidence>
<dbReference type="GO" id="GO:0016620">
    <property type="term" value="F:oxidoreductase activity, acting on the aldehyde or oxo group of donors, NAD or NADP as acceptor"/>
    <property type="evidence" value="ECO:0007669"/>
    <property type="project" value="InterPro"/>
</dbReference>
<dbReference type="InterPro" id="IPR016162">
    <property type="entry name" value="Ald_DH_N"/>
</dbReference>
<dbReference type="FunFam" id="3.40.605.10:FF:000007">
    <property type="entry name" value="NAD/NADP-dependent betaine aldehyde dehydrogenase"/>
    <property type="match status" value="1"/>
</dbReference>
<sequence length="492" mass="50775">MTVTQGRAAESGRAVPLPPGRLHIGGQWLPAADGRTAPILDPATGVELTRVAVAGPVDVDRAVTAARKAFDDGPWARMTPRERGRKLWRVADLLRARATEFARLESLDVGKPLAFTTTVDIPTVIDTFEYYAGLMAGLEGATRATAAPSFAYTRREPIGVVAAITPFNFPAILSATKLAPALAAGNTVVHKPAPETPLSALLFAELLAEAGLPDGVYNLITGDGPAGAALVAHPGVDKIAFTGSSAVGARVAAQAAATLKQVTVELGGKGANIIFADADLSAAIETAVGAFVFNTGQFCMSGSRVLVQRPVYQEVVEALGAAAAHVPVGDPFAEGVVVGPMAGPLHLAKVVSFLDEAASSGAQVIGGQRPDGPGFFIRPAVLPHVAQDSPLVQEEVFGPVVTVQPFDSEEEAIRLANGTRYGLSAGLQTRDVSRAHRVAAALNAGIVWVNGWALLDPAMPFGGTGASGYGRENGPEGLNAYLRTKSVVVNLA</sequence>
<dbReference type="EMBL" id="QGGR01000025">
    <property type="protein sequence ID" value="PWK35864.1"/>
    <property type="molecule type" value="Genomic_DNA"/>
</dbReference>
<proteinExistence type="inferred from homology"/>
<dbReference type="Gene3D" id="3.40.605.10">
    <property type="entry name" value="Aldehyde Dehydrogenase, Chain A, domain 1"/>
    <property type="match status" value="1"/>
</dbReference>
<feature type="domain" description="Aldehyde dehydrogenase" evidence="3">
    <location>
        <begin position="28"/>
        <end position="487"/>
    </location>
</feature>
<evidence type="ECO:0000313" key="4">
    <source>
        <dbReference type="EMBL" id="PWK35864.1"/>
    </source>
</evidence>
<dbReference type="InterPro" id="IPR015590">
    <property type="entry name" value="Aldehyde_DH_dom"/>
</dbReference>
<evidence type="ECO:0000313" key="5">
    <source>
        <dbReference type="Proteomes" id="UP000245697"/>
    </source>
</evidence>
<evidence type="ECO:0000256" key="2">
    <source>
        <dbReference type="ARBA" id="ARBA00023002"/>
    </source>
</evidence>
<dbReference type="InterPro" id="IPR016161">
    <property type="entry name" value="Ald_DH/histidinol_DH"/>
</dbReference>
<dbReference type="Proteomes" id="UP000245697">
    <property type="component" value="Unassembled WGS sequence"/>
</dbReference>
<comment type="caution">
    <text evidence="4">The sequence shown here is derived from an EMBL/GenBank/DDBJ whole genome shotgun (WGS) entry which is preliminary data.</text>
</comment>
<organism evidence="4 5">
    <name type="scientific">Actinoplanes xinjiangensis</name>
    <dbReference type="NCBI Taxonomy" id="512350"/>
    <lineage>
        <taxon>Bacteria</taxon>
        <taxon>Bacillati</taxon>
        <taxon>Actinomycetota</taxon>
        <taxon>Actinomycetes</taxon>
        <taxon>Micromonosporales</taxon>
        <taxon>Micromonosporaceae</taxon>
        <taxon>Actinoplanes</taxon>
    </lineage>
</organism>
<dbReference type="PANTHER" id="PTHR11699">
    <property type="entry name" value="ALDEHYDE DEHYDROGENASE-RELATED"/>
    <property type="match status" value="1"/>
</dbReference>
<dbReference type="SUPFAM" id="SSF53720">
    <property type="entry name" value="ALDH-like"/>
    <property type="match status" value="1"/>
</dbReference>
<keyword evidence="2" id="KW-0560">Oxidoreductase</keyword>
<comment type="similarity">
    <text evidence="1">Belongs to the aldehyde dehydrogenase family.</text>
</comment>
<dbReference type="Gene3D" id="3.40.309.10">
    <property type="entry name" value="Aldehyde Dehydrogenase, Chain A, domain 2"/>
    <property type="match status" value="1"/>
</dbReference>
<protein>
    <submittedName>
        <fullName evidence="4">Acyl-CoA reductase-like NAD-dependent aldehyde dehydrogenase</fullName>
    </submittedName>
</protein>